<dbReference type="Proteomes" id="UP000094691">
    <property type="component" value="Chromosome"/>
</dbReference>
<sequence length="348" mass="40038">MIYFFVGLILLGLFLPKSNIVALLTIVFLGWLSLISINIADFSSYQGIYYAISKDQLYQTGYGWYFLNSIGRNLGLTYIQFKTILVIVSLILLFITIKCFVGQNLNYIWALYLLYPSLINITQIRFAFAMSLVLVGLIFLFKKKLWSTIVYVLIVLMAISIHTGTSYYLLFLLIPIIEKKERLFSGILIIITICLLPFKNFLRQIVRIFANDRQTSYFDNSSNLGAILVMIGVIIVFWLLSKYLDKNIKQNAKATKNEKDVSRFISNINLCMLFILPLIPLSVELARVQRISWILLYMQLALFLVTREDVILGRMRVNSKFLGLIIGLFGFFILIMYMAPLTLSSIFS</sequence>
<evidence type="ECO:0000313" key="2">
    <source>
        <dbReference type="EMBL" id="AOG25822.1"/>
    </source>
</evidence>
<dbReference type="Pfam" id="PF14897">
    <property type="entry name" value="EpsG"/>
    <property type="match status" value="1"/>
</dbReference>
<evidence type="ECO:0000313" key="3">
    <source>
        <dbReference type="Proteomes" id="UP000094691"/>
    </source>
</evidence>
<evidence type="ECO:0008006" key="4">
    <source>
        <dbReference type="Google" id="ProtNLM"/>
    </source>
</evidence>
<dbReference type="EMBL" id="CP016400">
    <property type="protein sequence ID" value="AOG25822.1"/>
    <property type="molecule type" value="Genomic_DNA"/>
</dbReference>
<gene>
    <name evidence="2" type="ORF">BBP16_02435</name>
</gene>
<proteinExistence type="predicted"/>
<keyword evidence="1" id="KW-0812">Transmembrane</keyword>
<protein>
    <recommendedName>
        <fullName evidence="4">EpsG family protein</fullName>
    </recommendedName>
</protein>
<feature type="transmembrane region" description="Helical" evidence="1">
    <location>
        <begin position="321"/>
        <end position="339"/>
    </location>
</feature>
<keyword evidence="1" id="KW-1133">Transmembrane helix</keyword>
<feature type="transmembrane region" description="Helical" evidence="1">
    <location>
        <begin position="222"/>
        <end position="240"/>
    </location>
</feature>
<feature type="transmembrane region" description="Helical" evidence="1">
    <location>
        <begin position="261"/>
        <end position="279"/>
    </location>
</feature>
<dbReference type="AlphaFoldDB" id="A0A9W3SKV3"/>
<feature type="transmembrane region" description="Helical" evidence="1">
    <location>
        <begin position="183"/>
        <end position="202"/>
    </location>
</feature>
<name>A0A9W3SKV3_LACJH</name>
<evidence type="ECO:0000256" key="1">
    <source>
        <dbReference type="SAM" id="Phobius"/>
    </source>
</evidence>
<reference evidence="2 3" key="1">
    <citation type="submission" date="2016-07" db="EMBL/GenBank/DDBJ databases">
        <title>Genome sequencing project for further understanding the molecular mechanisms of preventing non-alcoholic fatty liver disease.</title>
        <authorList>
            <person name="Wang H."/>
        </authorList>
    </citation>
    <scope>NUCLEOTIDE SEQUENCE [LARGE SCALE GENOMIC DNA]</scope>
    <source>
        <strain evidence="2 3">BS15</strain>
    </source>
</reference>
<keyword evidence="1" id="KW-0472">Membrane</keyword>
<dbReference type="InterPro" id="IPR049458">
    <property type="entry name" value="EpsG-like"/>
</dbReference>
<feature type="transmembrane region" description="Helical" evidence="1">
    <location>
        <begin position="145"/>
        <end position="171"/>
    </location>
</feature>
<accession>A0A9W3SKV3</accession>
<feature type="transmembrane region" description="Helical" evidence="1">
    <location>
        <begin position="79"/>
        <end position="101"/>
    </location>
</feature>
<organism evidence="2 3">
    <name type="scientific">Lactobacillus johnsonii</name>
    <dbReference type="NCBI Taxonomy" id="33959"/>
    <lineage>
        <taxon>Bacteria</taxon>
        <taxon>Bacillati</taxon>
        <taxon>Bacillota</taxon>
        <taxon>Bacilli</taxon>
        <taxon>Lactobacillales</taxon>
        <taxon>Lactobacillaceae</taxon>
        <taxon>Lactobacillus</taxon>
    </lineage>
</organism>
<feature type="transmembrane region" description="Helical" evidence="1">
    <location>
        <begin position="113"/>
        <end position="139"/>
    </location>
</feature>